<keyword evidence="3" id="KW-1185">Reference proteome</keyword>
<sequence length="270" mass="28806">MSNSSNAEPLGPQHLPISPVARESTPGALDSQLWSNADSQSVAAHFNTLRSRAEVGDMVAQRELAKLYQQCSVFSLSPANMYSTLDAYAAVRGVPQSTYDGIKKRFSTICSAVDGGQVIPQDAYTNWFERAANQGDAYSKVAVASKNWAALKADDYLSLARDVIHSGDPEAIFSLGDLLALAPDSGDFAEFKRATTGPYANYAWSIVACRLGADCGPGSYRLDSLCINTGICGAGDFEDAIRNNVVPAGQQESLDRAIVEVQRAVGKKPS</sequence>
<accession>A0ABW1N2T3</accession>
<evidence type="ECO:0000313" key="2">
    <source>
        <dbReference type="EMBL" id="MFC6070704.1"/>
    </source>
</evidence>
<reference evidence="2 3" key="1">
    <citation type="submission" date="2024-09" db="EMBL/GenBank/DDBJ databases">
        <title>Whole genome analysis of Stenotrophomonas geniculata MK-1, and its biological control impact on peanut foliage fungus diseases.</title>
        <authorList>
            <person name="Ahsan T."/>
        </authorList>
    </citation>
    <scope>NUCLEOTIDE SEQUENCE [LARGE SCALE GENOMIC DNA]</scope>
    <source>
        <strain evidence="2 3">MK-1</strain>
    </source>
</reference>
<comment type="caution">
    <text evidence="2">The sequence shown here is derived from an EMBL/GenBank/DDBJ whole genome shotgun (WGS) entry which is preliminary data.</text>
</comment>
<feature type="region of interest" description="Disordered" evidence="1">
    <location>
        <begin position="1"/>
        <end position="22"/>
    </location>
</feature>
<evidence type="ECO:0000313" key="3">
    <source>
        <dbReference type="Proteomes" id="UP001596115"/>
    </source>
</evidence>
<name>A0ABW1N2T3_9GAMM</name>
<dbReference type="Proteomes" id="UP001596115">
    <property type="component" value="Unassembled WGS sequence"/>
</dbReference>
<proteinExistence type="predicted"/>
<organism evidence="2 3">
    <name type="scientific">Stenotrophomonas geniculata</name>
    <dbReference type="NCBI Taxonomy" id="86188"/>
    <lineage>
        <taxon>Bacteria</taxon>
        <taxon>Pseudomonadati</taxon>
        <taxon>Pseudomonadota</taxon>
        <taxon>Gammaproteobacteria</taxon>
        <taxon>Lysobacterales</taxon>
        <taxon>Lysobacteraceae</taxon>
        <taxon>Stenotrophomonas</taxon>
    </lineage>
</organism>
<evidence type="ECO:0000256" key="1">
    <source>
        <dbReference type="SAM" id="MobiDB-lite"/>
    </source>
</evidence>
<dbReference type="EMBL" id="JBHRFL010000025">
    <property type="protein sequence ID" value="MFC6070704.1"/>
    <property type="molecule type" value="Genomic_DNA"/>
</dbReference>
<dbReference type="RefSeq" id="WP_152906418.1">
    <property type="nucleotide sequence ID" value="NZ_JAWISR010000010.1"/>
</dbReference>
<gene>
    <name evidence="2" type="ORF">ACFLLB_14085</name>
</gene>
<protein>
    <submittedName>
        <fullName evidence="2">Uncharacterized protein</fullName>
    </submittedName>
</protein>